<dbReference type="Proteomes" id="UP000324222">
    <property type="component" value="Unassembled WGS sequence"/>
</dbReference>
<name>A0A5B7DI53_PORTR</name>
<sequence length="153" mass="16649">MLYANRCLNRRYASRAATAERQRATRPENKDTPINGRTAPVAAIYQAPRILKNLPYCQQLPAGQAERDTTMESLLALAYNVGVMFRPGAVEIVTPVCLRTATTTACSPRDAPSPHHINTARPAQEEVTVATIKLLGVHGSPGTAPCSRRINNQ</sequence>
<dbReference type="AlphaFoldDB" id="A0A5B7DI53"/>
<dbReference type="EMBL" id="VSRR010000953">
    <property type="protein sequence ID" value="MPC21222.1"/>
    <property type="molecule type" value="Genomic_DNA"/>
</dbReference>
<feature type="compositionally biased region" description="Basic and acidic residues" evidence="1">
    <location>
        <begin position="18"/>
        <end position="31"/>
    </location>
</feature>
<reference evidence="2 3" key="1">
    <citation type="submission" date="2019-05" db="EMBL/GenBank/DDBJ databases">
        <title>Another draft genome of Portunus trituberculatus and its Hox gene families provides insights of decapod evolution.</title>
        <authorList>
            <person name="Jeong J.-H."/>
            <person name="Song I."/>
            <person name="Kim S."/>
            <person name="Choi T."/>
            <person name="Kim D."/>
            <person name="Ryu S."/>
            <person name="Kim W."/>
        </authorList>
    </citation>
    <scope>NUCLEOTIDE SEQUENCE [LARGE SCALE GENOMIC DNA]</scope>
    <source>
        <tissue evidence="2">Muscle</tissue>
    </source>
</reference>
<accession>A0A5B7DI53</accession>
<comment type="caution">
    <text evidence="2">The sequence shown here is derived from an EMBL/GenBank/DDBJ whole genome shotgun (WGS) entry which is preliminary data.</text>
</comment>
<feature type="region of interest" description="Disordered" evidence="1">
    <location>
        <begin position="14"/>
        <end position="36"/>
    </location>
</feature>
<evidence type="ECO:0000313" key="3">
    <source>
        <dbReference type="Proteomes" id="UP000324222"/>
    </source>
</evidence>
<proteinExistence type="predicted"/>
<gene>
    <name evidence="2" type="ORF">E2C01_014199</name>
</gene>
<organism evidence="2 3">
    <name type="scientific">Portunus trituberculatus</name>
    <name type="common">Swimming crab</name>
    <name type="synonym">Neptunus trituberculatus</name>
    <dbReference type="NCBI Taxonomy" id="210409"/>
    <lineage>
        <taxon>Eukaryota</taxon>
        <taxon>Metazoa</taxon>
        <taxon>Ecdysozoa</taxon>
        <taxon>Arthropoda</taxon>
        <taxon>Crustacea</taxon>
        <taxon>Multicrustacea</taxon>
        <taxon>Malacostraca</taxon>
        <taxon>Eumalacostraca</taxon>
        <taxon>Eucarida</taxon>
        <taxon>Decapoda</taxon>
        <taxon>Pleocyemata</taxon>
        <taxon>Brachyura</taxon>
        <taxon>Eubrachyura</taxon>
        <taxon>Portunoidea</taxon>
        <taxon>Portunidae</taxon>
        <taxon>Portuninae</taxon>
        <taxon>Portunus</taxon>
    </lineage>
</organism>
<evidence type="ECO:0000256" key="1">
    <source>
        <dbReference type="SAM" id="MobiDB-lite"/>
    </source>
</evidence>
<evidence type="ECO:0000313" key="2">
    <source>
        <dbReference type="EMBL" id="MPC21222.1"/>
    </source>
</evidence>
<protein>
    <submittedName>
        <fullName evidence="2">Uncharacterized protein</fullName>
    </submittedName>
</protein>
<keyword evidence="3" id="KW-1185">Reference proteome</keyword>